<dbReference type="GO" id="GO:0004721">
    <property type="term" value="F:phosphoprotein phosphatase activity"/>
    <property type="evidence" value="ECO:0007669"/>
    <property type="project" value="TreeGrafter"/>
</dbReference>
<dbReference type="Gene3D" id="3.60.21.10">
    <property type="match status" value="1"/>
</dbReference>
<evidence type="ECO:0000313" key="3">
    <source>
        <dbReference type="Proteomes" id="UP000095038"/>
    </source>
</evidence>
<feature type="domain" description="Calcineurin-like phosphoesterase" evidence="1">
    <location>
        <begin position="3"/>
        <end position="200"/>
    </location>
</feature>
<dbReference type="SUPFAM" id="SSF56300">
    <property type="entry name" value="Metallo-dependent phosphatases"/>
    <property type="match status" value="1"/>
</dbReference>
<dbReference type="EMBL" id="KV454475">
    <property type="protein sequence ID" value="ODV63870.1"/>
    <property type="molecule type" value="Genomic_DNA"/>
</dbReference>
<sequence length="278" mass="31566">RTLSFLNQIVKKESPNLIVYTGDIFQNINEIDFEATILKVFSIPISNQIPFAFTFGSNDIISSTNKEIILNYISNLPFSLTKKSINLDGSLSNYLLDISNGDAQIYILDSYQNKINHLQNDYIKILHDNNNKINKNYKNIDSPFSLAFFHYPIPEYRPKGPFSVVGQYNQKEKLITETSPETRKILGQFVNIVSVGHKHTNDCCILSSLPHDDDIWLCYNAAAGEGGYGNPQIAFSRKVRLFSLDKNKKKITSWKRAENNPDSIIDYQVLVNDGKVSS</sequence>
<dbReference type="InterPro" id="IPR004843">
    <property type="entry name" value="Calcineurin-like_PHP"/>
</dbReference>
<name>A0A1D2VQI7_9ASCO</name>
<dbReference type="PANTHER" id="PTHR32440:SF0">
    <property type="entry name" value="PHOSPHATASE DCR2-RELATED"/>
    <property type="match status" value="1"/>
</dbReference>
<keyword evidence="3" id="KW-1185">Reference proteome</keyword>
<evidence type="ECO:0000313" key="2">
    <source>
        <dbReference type="EMBL" id="ODV63870.1"/>
    </source>
</evidence>
<dbReference type="Pfam" id="PF00149">
    <property type="entry name" value="Metallophos"/>
    <property type="match status" value="1"/>
</dbReference>
<feature type="non-terminal residue" evidence="2">
    <location>
        <position position="1"/>
    </location>
</feature>
<organism evidence="2 3">
    <name type="scientific">Ascoidea rubescens DSM 1968</name>
    <dbReference type="NCBI Taxonomy" id="1344418"/>
    <lineage>
        <taxon>Eukaryota</taxon>
        <taxon>Fungi</taxon>
        <taxon>Dikarya</taxon>
        <taxon>Ascomycota</taxon>
        <taxon>Saccharomycotina</taxon>
        <taxon>Saccharomycetes</taxon>
        <taxon>Ascoideaceae</taxon>
        <taxon>Ascoidea</taxon>
    </lineage>
</organism>
<evidence type="ECO:0000259" key="1">
    <source>
        <dbReference type="Pfam" id="PF00149"/>
    </source>
</evidence>
<dbReference type="GeneID" id="30963880"/>
<dbReference type="RefSeq" id="XP_020050177.1">
    <property type="nucleotide sequence ID" value="XM_020190244.1"/>
</dbReference>
<dbReference type="AlphaFoldDB" id="A0A1D2VQI7"/>
<dbReference type="PANTHER" id="PTHR32440">
    <property type="entry name" value="PHOSPHATASE DCR2-RELATED-RELATED"/>
    <property type="match status" value="1"/>
</dbReference>
<reference evidence="3" key="1">
    <citation type="submission" date="2016-05" db="EMBL/GenBank/DDBJ databases">
        <title>Comparative genomics of biotechnologically important yeasts.</title>
        <authorList>
            <consortium name="DOE Joint Genome Institute"/>
            <person name="Riley R."/>
            <person name="Haridas S."/>
            <person name="Wolfe K.H."/>
            <person name="Lopes M.R."/>
            <person name="Hittinger C.T."/>
            <person name="Goker M."/>
            <person name="Salamov A."/>
            <person name="Wisecaver J."/>
            <person name="Long T.M."/>
            <person name="Aerts A.L."/>
            <person name="Barry K."/>
            <person name="Choi C."/>
            <person name="Clum A."/>
            <person name="Coughlan A.Y."/>
            <person name="Deshpande S."/>
            <person name="Douglass A.P."/>
            <person name="Hanson S.J."/>
            <person name="Klenk H.-P."/>
            <person name="Labutti K."/>
            <person name="Lapidus A."/>
            <person name="Lindquist E."/>
            <person name="Lipzen A."/>
            <person name="Meier-Kolthoff J.P."/>
            <person name="Ohm R.A."/>
            <person name="Otillar R.P."/>
            <person name="Pangilinan J."/>
            <person name="Peng Y."/>
            <person name="Rokas A."/>
            <person name="Rosa C.A."/>
            <person name="Scheuner C."/>
            <person name="Sibirny A.A."/>
            <person name="Slot J.C."/>
            <person name="Stielow J.B."/>
            <person name="Sun H."/>
            <person name="Kurtzman C.P."/>
            <person name="Blackwell M."/>
            <person name="Grigoriev I.V."/>
            <person name="Jeffries T.W."/>
        </authorList>
    </citation>
    <scope>NUCLEOTIDE SEQUENCE [LARGE SCALE GENOMIC DNA]</scope>
    <source>
        <strain evidence="3">DSM 1968</strain>
    </source>
</reference>
<dbReference type="OrthoDB" id="783096at2759"/>
<dbReference type="InParanoid" id="A0A1D2VQI7"/>
<proteinExistence type="predicted"/>
<dbReference type="GO" id="GO:0005737">
    <property type="term" value="C:cytoplasm"/>
    <property type="evidence" value="ECO:0007669"/>
    <property type="project" value="TreeGrafter"/>
</dbReference>
<accession>A0A1D2VQI7</accession>
<dbReference type="InterPro" id="IPR029052">
    <property type="entry name" value="Metallo-depent_PP-like"/>
</dbReference>
<dbReference type="STRING" id="1344418.A0A1D2VQI7"/>
<gene>
    <name evidence="2" type="ORF">ASCRUDRAFT_31083</name>
</gene>
<protein>
    <recommendedName>
        <fullName evidence="1">Calcineurin-like phosphoesterase domain-containing protein</fullName>
    </recommendedName>
</protein>
<dbReference type="Proteomes" id="UP000095038">
    <property type="component" value="Unassembled WGS sequence"/>
</dbReference>